<feature type="domain" description="Peptidase M12B" evidence="4">
    <location>
        <begin position="175"/>
        <end position="389"/>
    </location>
</feature>
<dbReference type="GeneID" id="17352272"/>
<dbReference type="GO" id="GO:0046872">
    <property type="term" value="F:metal ion binding"/>
    <property type="evidence" value="ECO:0007669"/>
    <property type="project" value="UniProtKB-KW"/>
</dbReference>
<dbReference type="STRING" id="554065.E1ZMR5"/>
<keyword evidence="1" id="KW-0862">Zinc</keyword>
<evidence type="ECO:0000256" key="3">
    <source>
        <dbReference type="SAM" id="SignalP"/>
    </source>
</evidence>
<protein>
    <recommendedName>
        <fullName evidence="4">Peptidase M12B domain-containing protein</fullName>
    </recommendedName>
</protein>
<feature type="signal peptide" evidence="3">
    <location>
        <begin position="1"/>
        <end position="29"/>
    </location>
</feature>
<evidence type="ECO:0000313" key="6">
    <source>
        <dbReference type="Proteomes" id="UP000008141"/>
    </source>
</evidence>
<dbReference type="PROSITE" id="PS50215">
    <property type="entry name" value="ADAM_MEPRO"/>
    <property type="match status" value="1"/>
</dbReference>
<feature type="binding site" evidence="1">
    <location>
        <position position="334"/>
    </location>
    <ligand>
        <name>Zn(2+)</name>
        <dbReference type="ChEBI" id="CHEBI:29105"/>
        <note>catalytic</note>
    </ligand>
</feature>
<keyword evidence="1" id="KW-0479">Metal-binding</keyword>
<comment type="caution">
    <text evidence="1">Lacks conserved residue(s) required for the propagation of feature annotation.</text>
</comment>
<proteinExistence type="predicted"/>
<feature type="binding site" evidence="1">
    <location>
        <position position="340"/>
    </location>
    <ligand>
        <name>Zn(2+)</name>
        <dbReference type="ChEBI" id="CHEBI:29105"/>
        <note>catalytic</note>
    </ligand>
</feature>
<dbReference type="Gene3D" id="3.40.390.10">
    <property type="entry name" value="Collagenase (Catalytic Domain)"/>
    <property type="match status" value="1"/>
</dbReference>
<dbReference type="EMBL" id="GL433854">
    <property type="protein sequence ID" value="EFN52737.1"/>
    <property type="molecule type" value="Genomic_DNA"/>
</dbReference>
<dbReference type="InterPro" id="IPR001590">
    <property type="entry name" value="Peptidase_M12B"/>
</dbReference>
<dbReference type="Pfam" id="PF13688">
    <property type="entry name" value="Reprolysin_5"/>
    <property type="match status" value="1"/>
</dbReference>
<evidence type="ECO:0000313" key="5">
    <source>
        <dbReference type="EMBL" id="EFN52737.1"/>
    </source>
</evidence>
<accession>E1ZMR5</accession>
<gene>
    <name evidence="5" type="ORF">CHLNCDRAFT_138305</name>
</gene>
<sequence>MPSGRRPSLQWPAASVLWLLVLAVSPAAAVPRATVRASSAAFSAAVRAVDAEGRLTVTELSLEGEGEGSAQLELTRFEVWSPDATVVLQGPGGAPPHVQGPPNTAYFRGHLAGSPASSVMLAARPGEMVKPPFECGNDDHGMHAHTDHAEHTHADGDDPPLATRKLLQSVNDQALTTTIALETDAEFLSLFGGSTAVATDYAGDLIGYADVVNSREINTDMLIGYLRLWTGAASKDPWPSTSSTLTALQNFQAHWNANMQGVERSVAHMLSGMYTGGGIAYIGTLCDWHGNRAGSNSYGYSGGLTGGFNWNEVQTSNPASVVWDISVVIHELGHSYNSPHSHDYCNVGGIAEPVDNCASTCNTASGVLPPCSGPTPHFNGGPGTIMSYCHQLGSYNNQALTFGVNHACGVAPSRIAERMRAHVEQRAAAYPPCFVGRWPSPPPPPPPPAVCRPRGQPCSAASECCSRRCSKSKCG</sequence>
<feature type="compositionally biased region" description="Basic and acidic residues" evidence="2">
    <location>
        <begin position="138"/>
        <end position="156"/>
    </location>
</feature>
<evidence type="ECO:0000259" key="4">
    <source>
        <dbReference type="PROSITE" id="PS50215"/>
    </source>
</evidence>
<keyword evidence="3" id="KW-0732">Signal</keyword>
<dbReference type="InterPro" id="IPR024079">
    <property type="entry name" value="MetalloPept_cat_dom_sf"/>
</dbReference>
<reference evidence="5 6" key="1">
    <citation type="journal article" date="2010" name="Plant Cell">
        <title>The Chlorella variabilis NC64A genome reveals adaptation to photosymbiosis, coevolution with viruses, and cryptic sex.</title>
        <authorList>
            <person name="Blanc G."/>
            <person name="Duncan G."/>
            <person name="Agarkova I."/>
            <person name="Borodovsky M."/>
            <person name="Gurnon J."/>
            <person name="Kuo A."/>
            <person name="Lindquist E."/>
            <person name="Lucas S."/>
            <person name="Pangilinan J."/>
            <person name="Polle J."/>
            <person name="Salamov A."/>
            <person name="Terry A."/>
            <person name="Yamada T."/>
            <person name="Dunigan D.D."/>
            <person name="Grigoriev I.V."/>
            <person name="Claverie J.M."/>
            <person name="Van Etten J.L."/>
        </authorList>
    </citation>
    <scope>NUCLEOTIDE SEQUENCE [LARGE SCALE GENOMIC DNA]</scope>
    <source>
        <strain evidence="5 6">NC64A</strain>
    </source>
</reference>
<dbReference type="InParanoid" id="E1ZMR5"/>
<keyword evidence="6" id="KW-1185">Reference proteome</keyword>
<feature type="active site" evidence="1">
    <location>
        <position position="331"/>
    </location>
</feature>
<evidence type="ECO:0000256" key="2">
    <source>
        <dbReference type="SAM" id="MobiDB-lite"/>
    </source>
</evidence>
<organism evidence="6">
    <name type="scientific">Chlorella variabilis</name>
    <name type="common">Green alga</name>
    <dbReference type="NCBI Taxonomy" id="554065"/>
    <lineage>
        <taxon>Eukaryota</taxon>
        <taxon>Viridiplantae</taxon>
        <taxon>Chlorophyta</taxon>
        <taxon>core chlorophytes</taxon>
        <taxon>Trebouxiophyceae</taxon>
        <taxon>Chlorellales</taxon>
        <taxon>Chlorellaceae</taxon>
        <taxon>Chlorella clade</taxon>
        <taxon>Chlorella</taxon>
    </lineage>
</organism>
<feature type="chain" id="PRO_5003156580" description="Peptidase M12B domain-containing protein" evidence="3">
    <location>
        <begin position="30"/>
        <end position="475"/>
    </location>
</feature>
<dbReference type="GO" id="GO:0004222">
    <property type="term" value="F:metalloendopeptidase activity"/>
    <property type="evidence" value="ECO:0007669"/>
    <property type="project" value="InterPro"/>
</dbReference>
<feature type="region of interest" description="Disordered" evidence="2">
    <location>
        <begin position="138"/>
        <end position="160"/>
    </location>
</feature>
<dbReference type="KEGG" id="cvr:CHLNCDRAFT_138305"/>
<evidence type="ECO:0000256" key="1">
    <source>
        <dbReference type="PROSITE-ProRule" id="PRU00276"/>
    </source>
</evidence>
<dbReference type="SUPFAM" id="SSF55486">
    <property type="entry name" value="Metalloproteases ('zincins'), catalytic domain"/>
    <property type="match status" value="1"/>
</dbReference>
<name>E1ZMR5_CHLVA</name>
<feature type="binding site" evidence="1">
    <location>
        <position position="330"/>
    </location>
    <ligand>
        <name>Zn(2+)</name>
        <dbReference type="ChEBI" id="CHEBI:29105"/>
        <note>catalytic</note>
    </ligand>
</feature>
<dbReference type="Proteomes" id="UP000008141">
    <property type="component" value="Unassembled WGS sequence"/>
</dbReference>
<dbReference type="RefSeq" id="XP_005844839.1">
    <property type="nucleotide sequence ID" value="XM_005844777.1"/>
</dbReference>
<dbReference type="GO" id="GO:0006508">
    <property type="term" value="P:proteolysis"/>
    <property type="evidence" value="ECO:0007669"/>
    <property type="project" value="InterPro"/>
</dbReference>
<dbReference type="AlphaFoldDB" id="E1ZMR5"/>
<dbReference type="OrthoDB" id="513993at2759"/>